<dbReference type="Proteomes" id="UP001596103">
    <property type="component" value="Unassembled WGS sequence"/>
</dbReference>
<evidence type="ECO:0000313" key="1">
    <source>
        <dbReference type="EMBL" id="MFC5427858.1"/>
    </source>
</evidence>
<comment type="caution">
    <text evidence="1">The sequence shown here is derived from an EMBL/GenBank/DDBJ whole genome shotgun (WGS) entry which is preliminary data.</text>
</comment>
<keyword evidence="2" id="KW-1185">Reference proteome</keyword>
<sequence length="76" mass="8792">MKIYRIVVRQDGRLLGHFESEVPWAQEAISIIEAELAKNSSFQFERLVAEEERRLVQAGPEGVRVLNRELIFKPTP</sequence>
<proteinExistence type="predicted"/>
<accession>A0ABW0J4A1</accession>
<organism evidence="1 2">
    <name type="scientific">Paraburkholderia denitrificans</name>
    <dbReference type="NCBI Taxonomy" id="694025"/>
    <lineage>
        <taxon>Bacteria</taxon>
        <taxon>Pseudomonadati</taxon>
        <taxon>Pseudomonadota</taxon>
        <taxon>Betaproteobacteria</taxon>
        <taxon>Burkholderiales</taxon>
        <taxon>Burkholderiaceae</taxon>
        <taxon>Paraburkholderia</taxon>
    </lineage>
</organism>
<dbReference type="RefSeq" id="WP_377709468.1">
    <property type="nucleotide sequence ID" value="NZ_JBHSMP010000007.1"/>
</dbReference>
<name>A0ABW0J4A1_9BURK</name>
<dbReference type="EMBL" id="JBHSMP010000007">
    <property type="protein sequence ID" value="MFC5427858.1"/>
    <property type="molecule type" value="Genomic_DNA"/>
</dbReference>
<protein>
    <submittedName>
        <fullName evidence="1">Cytoplasmic protein</fullName>
    </submittedName>
</protein>
<reference evidence="2" key="1">
    <citation type="journal article" date="2019" name="Int. J. Syst. Evol. Microbiol.">
        <title>The Global Catalogue of Microorganisms (GCM) 10K type strain sequencing project: providing services to taxonomists for standard genome sequencing and annotation.</title>
        <authorList>
            <consortium name="The Broad Institute Genomics Platform"/>
            <consortium name="The Broad Institute Genome Sequencing Center for Infectious Disease"/>
            <person name="Wu L."/>
            <person name="Ma J."/>
        </authorList>
    </citation>
    <scope>NUCLEOTIDE SEQUENCE [LARGE SCALE GENOMIC DNA]</scope>
    <source>
        <strain evidence="2">CCUG 56042</strain>
    </source>
</reference>
<evidence type="ECO:0000313" key="2">
    <source>
        <dbReference type="Proteomes" id="UP001596103"/>
    </source>
</evidence>
<gene>
    <name evidence="1" type="ORF">ACFPTO_03400</name>
</gene>